<dbReference type="Proteomes" id="UP000032141">
    <property type="component" value="Chromosome C3"/>
</dbReference>
<accession>A0A0D3B8U6</accession>
<proteinExistence type="predicted"/>
<evidence type="ECO:0008006" key="3">
    <source>
        <dbReference type="Google" id="ProtNLM"/>
    </source>
</evidence>
<dbReference type="eggNOG" id="ENOG502SD4H">
    <property type="taxonomic scope" value="Eukaryota"/>
</dbReference>
<name>A0A0D3B8U6_BRAOL</name>
<organism evidence="1 2">
    <name type="scientific">Brassica oleracea var. oleracea</name>
    <dbReference type="NCBI Taxonomy" id="109376"/>
    <lineage>
        <taxon>Eukaryota</taxon>
        <taxon>Viridiplantae</taxon>
        <taxon>Streptophyta</taxon>
        <taxon>Embryophyta</taxon>
        <taxon>Tracheophyta</taxon>
        <taxon>Spermatophyta</taxon>
        <taxon>Magnoliopsida</taxon>
        <taxon>eudicotyledons</taxon>
        <taxon>Gunneridae</taxon>
        <taxon>Pentapetalae</taxon>
        <taxon>rosids</taxon>
        <taxon>malvids</taxon>
        <taxon>Brassicales</taxon>
        <taxon>Brassicaceae</taxon>
        <taxon>Brassiceae</taxon>
        <taxon>Brassica</taxon>
    </lineage>
</organism>
<dbReference type="InterPro" id="IPR006912">
    <property type="entry name" value="Harbinger_derived_prot"/>
</dbReference>
<dbReference type="Gramene" id="Bo3g052630.1">
    <property type="protein sequence ID" value="Bo3g052630.1"/>
    <property type="gene ID" value="Bo3g052630"/>
</dbReference>
<dbReference type="PANTHER" id="PTHR47150">
    <property type="entry name" value="OS12G0169200 PROTEIN"/>
    <property type="match status" value="1"/>
</dbReference>
<evidence type="ECO:0000313" key="2">
    <source>
        <dbReference type="Proteomes" id="UP000032141"/>
    </source>
</evidence>
<reference evidence="1 2" key="1">
    <citation type="journal article" date="2014" name="Genome Biol.">
        <title>Transcriptome and methylome profiling reveals relics of genome dominance in the mesopolyploid Brassica oleracea.</title>
        <authorList>
            <person name="Parkin I.A."/>
            <person name="Koh C."/>
            <person name="Tang H."/>
            <person name="Robinson S.J."/>
            <person name="Kagale S."/>
            <person name="Clarke W.E."/>
            <person name="Town C.D."/>
            <person name="Nixon J."/>
            <person name="Krishnakumar V."/>
            <person name="Bidwell S.L."/>
            <person name="Denoeud F."/>
            <person name="Belcram H."/>
            <person name="Links M.G."/>
            <person name="Just J."/>
            <person name="Clarke C."/>
            <person name="Bender T."/>
            <person name="Huebert T."/>
            <person name="Mason A.S."/>
            <person name="Pires J.C."/>
            <person name="Barker G."/>
            <person name="Moore J."/>
            <person name="Walley P.G."/>
            <person name="Manoli S."/>
            <person name="Batley J."/>
            <person name="Edwards D."/>
            <person name="Nelson M.N."/>
            <person name="Wang X."/>
            <person name="Paterson A.H."/>
            <person name="King G."/>
            <person name="Bancroft I."/>
            <person name="Chalhoub B."/>
            <person name="Sharpe A.G."/>
        </authorList>
    </citation>
    <scope>NUCLEOTIDE SEQUENCE</scope>
    <source>
        <strain evidence="1 2">cv. TO1000</strain>
    </source>
</reference>
<dbReference type="AlphaFoldDB" id="A0A0D3B8U6"/>
<protein>
    <recommendedName>
        <fullName evidence="3">Nuclease HARBI1</fullName>
    </recommendedName>
</protein>
<keyword evidence="2" id="KW-1185">Reference proteome</keyword>
<dbReference type="PANTHER" id="PTHR47150:SF5">
    <property type="entry name" value="OS07G0546750 PROTEIN"/>
    <property type="match status" value="1"/>
</dbReference>
<dbReference type="HOGENOM" id="CLU_012390_1_2_1"/>
<reference evidence="1" key="2">
    <citation type="submission" date="2015-03" db="UniProtKB">
        <authorList>
            <consortium name="EnsemblPlants"/>
        </authorList>
    </citation>
    <scope>IDENTIFICATION</scope>
</reference>
<sequence length="294" mass="34248">MTSSESDGVDEAFEDMFDEEFDNIIDSLVDVQTNKPKKRAYIERDREQGHIHLWNDYFHENPTYPSVMFRRRFRMNKPLFLRIVDRLTTEVPYFQQRRNAHSRYGLSPLQKCTAAIRMLAYGQSGDTYDEYLRLGESTALLCLEHCTNGIVQLFGDEYLRRPTPEDLQRLLDIGEKRGFPGMIGSIDCMHWQWKNCPTAWRGQYTRGSGKPTIVLEAVASEDLWIWHAFFGLLVEDERDGYSLTDTSEFESGESSRGSKVKRREILHSDNMLGMRNEVRDSGKHDRLKADLVEN</sequence>
<evidence type="ECO:0000313" key="1">
    <source>
        <dbReference type="EnsemblPlants" id="Bo3g052630.1"/>
    </source>
</evidence>
<dbReference type="Pfam" id="PF04827">
    <property type="entry name" value="Plant_tran"/>
    <property type="match status" value="1"/>
</dbReference>
<dbReference type="EnsemblPlants" id="Bo3g052630.1">
    <property type="protein sequence ID" value="Bo3g052630.1"/>
    <property type="gene ID" value="Bo3g052630"/>
</dbReference>